<organism evidence="1">
    <name type="scientific">Aegilops tauschii</name>
    <name type="common">Tausch's goatgrass</name>
    <name type="synonym">Aegilops squarrosa</name>
    <dbReference type="NCBI Taxonomy" id="37682"/>
    <lineage>
        <taxon>Eukaryota</taxon>
        <taxon>Viridiplantae</taxon>
        <taxon>Streptophyta</taxon>
        <taxon>Embryophyta</taxon>
        <taxon>Tracheophyta</taxon>
        <taxon>Spermatophyta</taxon>
        <taxon>Magnoliopsida</taxon>
        <taxon>Liliopsida</taxon>
        <taxon>Poales</taxon>
        <taxon>Poaceae</taxon>
        <taxon>BOP clade</taxon>
        <taxon>Pooideae</taxon>
        <taxon>Triticodae</taxon>
        <taxon>Triticeae</taxon>
        <taxon>Triticinae</taxon>
        <taxon>Aegilops</taxon>
    </lineage>
</organism>
<dbReference type="Gene3D" id="1.20.140.20">
    <property type="entry name" value="Alpha-ketoacid/pyruvate dehydrogenase kinase, N-terminal domain"/>
    <property type="match status" value="1"/>
</dbReference>
<protein>
    <submittedName>
        <fullName evidence="1">Uncharacterized protein</fullName>
    </submittedName>
</protein>
<proteinExistence type="predicted"/>
<reference evidence="1" key="1">
    <citation type="submission" date="2015-06" db="UniProtKB">
        <authorList>
            <consortium name="EnsemblPlants"/>
        </authorList>
    </citation>
    <scope>IDENTIFICATION</scope>
</reference>
<name>M8BFW0_AEGTA</name>
<dbReference type="InterPro" id="IPR036784">
    <property type="entry name" value="AK/P_DHK_N_sf"/>
</dbReference>
<dbReference type="SUPFAM" id="SSF69012">
    <property type="entry name" value="alpha-ketoacid dehydrogenase kinase, N-terminal domain"/>
    <property type="match status" value="1"/>
</dbReference>
<sequence length="69" mass="8116">MVKDHLASKKLSGIKFAVRDWCLDSFCDIWYFSEVRNRDDQLAFTQMIKMIKMQHNMVLTGFGRATVEN</sequence>
<evidence type="ECO:0000313" key="1">
    <source>
        <dbReference type="EnsemblPlants" id="EMT23810"/>
    </source>
</evidence>
<accession>M8BFW0</accession>
<dbReference type="AlphaFoldDB" id="M8BFW0"/>
<dbReference type="EnsemblPlants" id="EMT23810">
    <property type="protein sequence ID" value="EMT23810"/>
    <property type="gene ID" value="F775_33026"/>
</dbReference>